<keyword evidence="3" id="KW-1185">Reference proteome</keyword>
<dbReference type="InParanoid" id="A0A066V7V1"/>
<dbReference type="HOGENOM" id="CLU_2795730_0_0_1"/>
<name>A0A066V7V1_TILAU</name>
<organism evidence="2 3">
    <name type="scientific">Tilletiaria anomala (strain ATCC 24038 / CBS 436.72 / UBC 951)</name>
    <dbReference type="NCBI Taxonomy" id="1037660"/>
    <lineage>
        <taxon>Eukaryota</taxon>
        <taxon>Fungi</taxon>
        <taxon>Dikarya</taxon>
        <taxon>Basidiomycota</taxon>
        <taxon>Ustilaginomycotina</taxon>
        <taxon>Exobasidiomycetes</taxon>
        <taxon>Georgefischeriales</taxon>
        <taxon>Tilletiariaceae</taxon>
        <taxon>Tilletiaria</taxon>
    </lineage>
</organism>
<dbReference type="EMBL" id="JMSN01000265">
    <property type="protein sequence ID" value="KDN34809.1"/>
    <property type="molecule type" value="Genomic_DNA"/>
</dbReference>
<evidence type="ECO:0000313" key="2">
    <source>
        <dbReference type="EMBL" id="KDN34809.1"/>
    </source>
</evidence>
<proteinExistence type="predicted"/>
<dbReference type="Proteomes" id="UP000027361">
    <property type="component" value="Unassembled WGS sequence"/>
</dbReference>
<sequence>MHFPLTRYRRTLVERTSTKSKSTGFRALASMLIKTSPATVRYKAPPPYPPPHFRTRPMVSSSPYYPTQ</sequence>
<evidence type="ECO:0000256" key="1">
    <source>
        <dbReference type="SAM" id="MobiDB-lite"/>
    </source>
</evidence>
<accession>A0A066V7V1</accession>
<evidence type="ECO:0000313" key="3">
    <source>
        <dbReference type="Proteomes" id="UP000027361"/>
    </source>
</evidence>
<dbReference type="RefSeq" id="XP_013239708.1">
    <property type="nucleotide sequence ID" value="XM_013384254.1"/>
</dbReference>
<gene>
    <name evidence="2" type="ORF">K437DRAFT_260431</name>
</gene>
<feature type="region of interest" description="Disordered" evidence="1">
    <location>
        <begin position="43"/>
        <end position="68"/>
    </location>
</feature>
<reference evidence="2 3" key="1">
    <citation type="submission" date="2014-05" db="EMBL/GenBank/DDBJ databases">
        <title>Draft genome sequence of a rare smut relative, Tilletiaria anomala UBC 951.</title>
        <authorList>
            <consortium name="DOE Joint Genome Institute"/>
            <person name="Toome M."/>
            <person name="Kuo A."/>
            <person name="Henrissat B."/>
            <person name="Lipzen A."/>
            <person name="Tritt A."/>
            <person name="Yoshinaga Y."/>
            <person name="Zane M."/>
            <person name="Barry K."/>
            <person name="Grigoriev I.V."/>
            <person name="Spatafora J.W."/>
            <person name="Aimea M.C."/>
        </authorList>
    </citation>
    <scope>NUCLEOTIDE SEQUENCE [LARGE SCALE GENOMIC DNA]</scope>
    <source>
        <strain evidence="2 3">UBC 951</strain>
    </source>
</reference>
<dbReference type="GeneID" id="25265543"/>
<comment type="caution">
    <text evidence="2">The sequence shown here is derived from an EMBL/GenBank/DDBJ whole genome shotgun (WGS) entry which is preliminary data.</text>
</comment>
<dbReference type="AlphaFoldDB" id="A0A066V7V1"/>
<protein>
    <submittedName>
        <fullName evidence="2">Uncharacterized protein</fullName>
    </submittedName>
</protein>
<feature type="compositionally biased region" description="Polar residues" evidence="1">
    <location>
        <begin position="58"/>
        <end position="68"/>
    </location>
</feature>